<evidence type="ECO:0000256" key="2">
    <source>
        <dbReference type="SAM" id="MobiDB-lite"/>
    </source>
</evidence>
<dbReference type="PANTHER" id="PTHR24373">
    <property type="entry name" value="SLIT RELATED LEUCINE-RICH REPEAT NEURONAL PROTEIN"/>
    <property type="match status" value="1"/>
</dbReference>
<name>A0AAD4N700_9BILA</name>
<dbReference type="InterPro" id="IPR032675">
    <property type="entry name" value="LRR_dom_sf"/>
</dbReference>
<feature type="region of interest" description="Disordered" evidence="2">
    <location>
        <begin position="1"/>
        <end position="23"/>
    </location>
</feature>
<dbReference type="AlphaFoldDB" id="A0AAD4N700"/>
<dbReference type="Proteomes" id="UP001201812">
    <property type="component" value="Unassembled WGS sequence"/>
</dbReference>
<protein>
    <submittedName>
        <fullName evidence="3">Leucine rich repeat domain-containing protein</fullName>
    </submittedName>
</protein>
<dbReference type="Gene3D" id="3.80.10.10">
    <property type="entry name" value="Ribonuclease Inhibitor"/>
    <property type="match status" value="3"/>
</dbReference>
<organism evidence="3 4">
    <name type="scientific">Ditylenchus destructor</name>
    <dbReference type="NCBI Taxonomy" id="166010"/>
    <lineage>
        <taxon>Eukaryota</taxon>
        <taxon>Metazoa</taxon>
        <taxon>Ecdysozoa</taxon>
        <taxon>Nematoda</taxon>
        <taxon>Chromadorea</taxon>
        <taxon>Rhabditida</taxon>
        <taxon>Tylenchina</taxon>
        <taxon>Tylenchomorpha</taxon>
        <taxon>Sphaerularioidea</taxon>
        <taxon>Anguinidae</taxon>
        <taxon>Anguininae</taxon>
        <taxon>Ditylenchus</taxon>
    </lineage>
</organism>
<dbReference type="GO" id="GO:0005615">
    <property type="term" value="C:extracellular space"/>
    <property type="evidence" value="ECO:0007669"/>
    <property type="project" value="TreeGrafter"/>
</dbReference>
<evidence type="ECO:0000313" key="3">
    <source>
        <dbReference type="EMBL" id="KAI1717280.1"/>
    </source>
</evidence>
<dbReference type="EMBL" id="JAKKPZ010000009">
    <property type="protein sequence ID" value="KAI1717280.1"/>
    <property type="molecule type" value="Genomic_DNA"/>
</dbReference>
<evidence type="ECO:0000256" key="1">
    <source>
        <dbReference type="ARBA" id="ARBA00022729"/>
    </source>
</evidence>
<accession>A0AAD4N700</accession>
<sequence>MSSYERLIQEKEEAGSKPKARSDTLMDFEANQGTAGDENDDFSDSLTAHMERKYLTEQHVDSFINIFGTSPCKVATEKGLELLVLNHKNISVIGDEAWFVTFAKNVTELDLGWNQISSWTVISTLLSSLPSLRRLNLGHNPIEPEIRTDLPTFNRLSTLFVSSMPALNEMHLSGNSFHDLNVFNEGPLAPNVQFLHLNACGFSDWSTVLRVLALFPSIQQLYLVENPIQDVFAECPTTKLHTSEVCKNIRSLSFSDSQLNNWEAIENLAHVGKGKLEDLRLRNIPLLENYSDEERHHLVVGRLRSLVQLNGSPITPFQREESERFFIRYYQCADEKPPIYNELVERHGNLEQLVKVDLTPRKFAKVMMRCEETNYLGPARIRLASNVLGLMKYASKITSIPVSKMRLFYFDVNVPACGPTELRFPNQVLSSLHIEDGDEFFIQSKIVQRKHANST</sequence>
<feature type="compositionally biased region" description="Basic and acidic residues" evidence="2">
    <location>
        <begin position="7"/>
        <end position="23"/>
    </location>
</feature>
<gene>
    <name evidence="3" type="ORF">DdX_07019</name>
</gene>
<evidence type="ECO:0000313" key="4">
    <source>
        <dbReference type="Proteomes" id="UP001201812"/>
    </source>
</evidence>
<dbReference type="SUPFAM" id="SSF52058">
    <property type="entry name" value="L domain-like"/>
    <property type="match status" value="1"/>
</dbReference>
<dbReference type="PROSITE" id="PS51450">
    <property type="entry name" value="LRR"/>
    <property type="match status" value="1"/>
</dbReference>
<dbReference type="InterPro" id="IPR050328">
    <property type="entry name" value="Dev_Immune_Receptor"/>
</dbReference>
<reference evidence="3" key="1">
    <citation type="submission" date="2022-01" db="EMBL/GenBank/DDBJ databases">
        <title>Genome Sequence Resource for Two Populations of Ditylenchus destructor, the Migratory Endoparasitic Phytonematode.</title>
        <authorList>
            <person name="Zhang H."/>
            <person name="Lin R."/>
            <person name="Xie B."/>
        </authorList>
    </citation>
    <scope>NUCLEOTIDE SEQUENCE</scope>
    <source>
        <strain evidence="3">BazhouSP</strain>
    </source>
</reference>
<dbReference type="GO" id="GO:0031012">
    <property type="term" value="C:extracellular matrix"/>
    <property type="evidence" value="ECO:0007669"/>
    <property type="project" value="TreeGrafter"/>
</dbReference>
<dbReference type="Pfam" id="PF13855">
    <property type="entry name" value="LRR_8"/>
    <property type="match status" value="1"/>
</dbReference>
<proteinExistence type="predicted"/>
<keyword evidence="4" id="KW-1185">Reference proteome</keyword>
<dbReference type="InterPro" id="IPR001611">
    <property type="entry name" value="Leu-rich_rpt"/>
</dbReference>
<keyword evidence="1" id="KW-0732">Signal</keyword>
<comment type="caution">
    <text evidence="3">The sequence shown here is derived from an EMBL/GenBank/DDBJ whole genome shotgun (WGS) entry which is preliminary data.</text>
</comment>
<dbReference type="PANTHER" id="PTHR24373:SF370">
    <property type="entry name" value="FISH-LIPS, ISOFORM E"/>
    <property type="match status" value="1"/>
</dbReference>